<keyword evidence="2" id="KW-1185">Reference proteome</keyword>
<organism evidence="1 2">
    <name type="scientific">Prorocentrum cordatum</name>
    <dbReference type="NCBI Taxonomy" id="2364126"/>
    <lineage>
        <taxon>Eukaryota</taxon>
        <taxon>Sar</taxon>
        <taxon>Alveolata</taxon>
        <taxon>Dinophyceae</taxon>
        <taxon>Prorocentrales</taxon>
        <taxon>Prorocentraceae</taxon>
        <taxon>Prorocentrum</taxon>
    </lineage>
</organism>
<name>A0ABN9XG31_9DINO</name>
<gene>
    <name evidence="1" type="ORF">PCOR1329_LOCUS76397</name>
</gene>
<dbReference type="EMBL" id="CAUYUJ010020494">
    <property type="protein sequence ID" value="CAK0898634.1"/>
    <property type="molecule type" value="Genomic_DNA"/>
</dbReference>
<accession>A0ABN9XG31</accession>
<protein>
    <submittedName>
        <fullName evidence="1">Uncharacterized protein</fullName>
    </submittedName>
</protein>
<reference evidence="1" key="1">
    <citation type="submission" date="2023-10" db="EMBL/GenBank/DDBJ databases">
        <authorList>
            <person name="Chen Y."/>
            <person name="Shah S."/>
            <person name="Dougan E. K."/>
            <person name="Thang M."/>
            <person name="Chan C."/>
        </authorList>
    </citation>
    <scope>NUCLEOTIDE SEQUENCE [LARGE SCALE GENOMIC DNA]</scope>
</reference>
<evidence type="ECO:0000313" key="2">
    <source>
        <dbReference type="Proteomes" id="UP001189429"/>
    </source>
</evidence>
<comment type="caution">
    <text evidence="1">The sequence shown here is derived from an EMBL/GenBank/DDBJ whole genome shotgun (WGS) entry which is preliminary data.</text>
</comment>
<proteinExistence type="predicted"/>
<dbReference type="Proteomes" id="UP001189429">
    <property type="component" value="Unassembled WGS sequence"/>
</dbReference>
<evidence type="ECO:0000313" key="1">
    <source>
        <dbReference type="EMBL" id="CAK0898634.1"/>
    </source>
</evidence>
<feature type="non-terminal residue" evidence="1">
    <location>
        <position position="1"/>
    </location>
</feature>
<sequence>AVSTYKTKARAYGDDLDDVVINQIDDFKTRVVSRAASMEIVAKLTDSKLIPNEMFMRTACSKVGSTLRKYEVPSDRIHPEIATRV</sequence>